<dbReference type="PANTHER" id="PTHR32083:SF0">
    <property type="entry name" value="CILIA AND FLAGELLA-ASSOCIATED PROTEIN 58"/>
    <property type="match status" value="1"/>
</dbReference>
<gene>
    <name evidence="5" type="ORF">Ciccas_005288</name>
</gene>
<name>A0ABD2Q931_9PLAT</name>
<feature type="domain" description="Cilia- and flagella-associated protein 58 central coiled coil" evidence="4">
    <location>
        <begin position="375"/>
        <end position="674"/>
    </location>
</feature>
<comment type="caution">
    <text evidence="5">The sequence shown here is derived from an EMBL/GenBank/DDBJ whole genome shotgun (WGS) entry which is preliminary data.</text>
</comment>
<evidence type="ECO:0000259" key="4">
    <source>
        <dbReference type="Pfam" id="PF21771"/>
    </source>
</evidence>
<dbReference type="InterPro" id="IPR049270">
    <property type="entry name" value="CFAP58_CC"/>
</dbReference>
<feature type="coiled-coil region" evidence="2">
    <location>
        <begin position="675"/>
        <end position="709"/>
    </location>
</feature>
<keyword evidence="6" id="KW-1185">Reference proteome</keyword>
<keyword evidence="1 2" id="KW-0175">Coiled coil</keyword>
<dbReference type="Pfam" id="PF21771">
    <property type="entry name" value="CFAP58_CC"/>
    <property type="match status" value="1"/>
</dbReference>
<dbReference type="PANTHER" id="PTHR32083">
    <property type="entry name" value="CILIA AND FLAGELLA-ASSOCIATED PROTEIN 58-RELATED"/>
    <property type="match status" value="1"/>
</dbReference>
<evidence type="ECO:0000256" key="3">
    <source>
        <dbReference type="SAM" id="MobiDB-lite"/>
    </source>
</evidence>
<accession>A0ABD2Q931</accession>
<feature type="coiled-coil region" evidence="2">
    <location>
        <begin position="112"/>
        <end position="377"/>
    </location>
</feature>
<sequence length="889" mass="104754">MTEASSPKPKNQLKLAIDENTFAELEKDFDEVLQDISSNKALDKFKDEYQKVMRALKKSHESEKQLMRKCRELKAEIISNSARVSEALKLSSNDQSVIVELKQEIKKAWKMVDEASEKETKANESISTLKAEIDNLTQLIEHSSGSQAPEDTAIAELVKKRDNLEREKEHELKENQRLREQIEEARNQLSTLQNEKIEVQAKMNELANEIQQKVNETQREARKKERIEKEFKNVQAEVEAKIEEIKKSSKINQRLKGDLKLKEDENFELKSRLENSNRQMQITENKLKEVQDKFETQLMMTETMQKEAEVKKNDLKKVEEDLKTITAENQKVHKQIEITEKSIKRIEDERNVAEQNRDRMREEIKGYEREIAIFKKNMQHDKAVCEDLARERDMLSKNLLKGAEETSKQVNLVKLHEQTKRNLEHEISNYREECTKQRKVIFNLEKERDNYINEASELTQKVLSHMEDLKMREMQIFDYKKKIAESETKLKQQQNLYEAVRSDRNLYSKNLIEAQDEMTEMKRRLRIMGHQIYQLKEEVTSKEARLVKENIEKQRIEKHKEQLNLELRKVRAQAAENKTFLESQEAECRKLEKVITEADAEVSKQKKELAEMMSQRDIVGSQLVRRNDELSLLYEKIRIQKAILDQGESQYNQRLEDIRVLKLEICRLRHKKTSLQVGAEKTAKLKREVVNLEKELLKQRTRCKALEEELENPINVHRWRRLEGSDPTAFEMIMKVQTLQKHVVAKHEEIVEKEMMIQEKEKLYLELKQILMRQPGPEVAEQLVAYKTTLKNKTEQIQALNAEMNMYDSQIKDYKFEIDRLMGELGDMKKRYFNLKKSRAQEKPKKSLKAQAKILGDRFAGGGFNLGTQQSETVKEQDSKFQGVLPNIH</sequence>
<evidence type="ECO:0000256" key="1">
    <source>
        <dbReference type="ARBA" id="ARBA00023054"/>
    </source>
</evidence>
<reference evidence="5 6" key="1">
    <citation type="submission" date="2024-11" db="EMBL/GenBank/DDBJ databases">
        <title>Adaptive evolution of stress response genes in parasites aligns with host niche diversity.</title>
        <authorList>
            <person name="Hahn C."/>
            <person name="Resl P."/>
        </authorList>
    </citation>
    <scope>NUCLEOTIDE SEQUENCE [LARGE SCALE GENOMIC DNA]</scope>
    <source>
        <strain evidence="5">EGGRZ-B1_66</strain>
        <tissue evidence="5">Body</tissue>
    </source>
</reference>
<dbReference type="Proteomes" id="UP001626550">
    <property type="component" value="Unassembled WGS sequence"/>
</dbReference>
<dbReference type="EMBL" id="JBJKFK010000608">
    <property type="protein sequence ID" value="KAL3316070.1"/>
    <property type="molecule type" value="Genomic_DNA"/>
</dbReference>
<organism evidence="5 6">
    <name type="scientific">Cichlidogyrus casuarinus</name>
    <dbReference type="NCBI Taxonomy" id="1844966"/>
    <lineage>
        <taxon>Eukaryota</taxon>
        <taxon>Metazoa</taxon>
        <taxon>Spiralia</taxon>
        <taxon>Lophotrochozoa</taxon>
        <taxon>Platyhelminthes</taxon>
        <taxon>Monogenea</taxon>
        <taxon>Monopisthocotylea</taxon>
        <taxon>Dactylogyridea</taxon>
        <taxon>Ancyrocephalidae</taxon>
        <taxon>Cichlidogyrus</taxon>
    </lineage>
</organism>
<evidence type="ECO:0000313" key="6">
    <source>
        <dbReference type="Proteomes" id="UP001626550"/>
    </source>
</evidence>
<feature type="coiled-coil region" evidence="2">
    <location>
        <begin position="413"/>
        <end position="615"/>
    </location>
</feature>
<evidence type="ECO:0000313" key="5">
    <source>
        <dbReference type="EMBL" id="KAL3316070.1"/>
    </source>
</evidence>
<evidence type="ECO:0000256" key="2">
    <source>
        <dbReference type="SAM" id="Coils"/>
    </source>
</evidence>
<feature type="region of interest" description="Disordered" evidence="3">
    <location>
        <begin position="866"/>
        <end position="889"/>
    </location>
</feature>
<proteinExistence type="predicted"/>
<protein>
    <recommendedName>
        <fullName evidence="4">Cilia- and flagella-associated protein 58 central coiled coil domain-containing protein</fullName>
    </recommendedName>
</protein>
<feature type="coiled-coil region" evidence="2">
    <location>
        <begin position="783"/>
        <end position="817"/>
    </location>
</feature>
<dbReference type="AlphaFoldDB" id="A0ABD2Q931"/>